<evidence type="ECO:0000313" key="3">
    <source>
        <dbReference type="Proteomes" id="UP000295537"/>
    </source>
</evidence>
<dbReference type="EMBL" id="SLXJ01000005">
    <property type="protein sequence ID" value="TCP17544.1"/>
    <property type="molecule type" value="Genomic_DNA"/>
</dbReference>
<gene>
    <name evidence="2" type="ORF">EV693_1057</name>
</gene>
<keyword evidence="3" id="KW-1185">Reference proteome</keyword>
<dbReference type="RefSeq" id="WP_243694569.1">
    <property type="nucleotide sequence ID" value="NZ_LVXA01000001.1"/>
</dbReference>
<proteinExistence type="predicted"/>
<dbReference type="AlphaFoldDB" id="A0A4R2N961"/>
<evidence type="ECO:0000313" key="2">
    <source>
        <dbReference type="EMBL" id="TCP17544.1"/>
    </source>
</evidence>
<sequence length="216" mass="24883">MKKYLMKLGFSVIFGCLPFQLLAHPHSFLDMKNQVRIEQGKLKGFAMSWRLDEITSSELIYEINSSKDKSAAREKILEELKQSLVQAHYFSEFYDKQNQPVKFKSLPETPTLRIEHNRIIYDFFLPVAKPPQVAGQRFKLFTFEPSYYLYMGYESKNDVSSSDPTQCQVVLEEAKVNQSLRLYASKLDRTETPDMPLESGGSLGAQFAQKVNVICQ</sequence>
<dbReference type="Pfam" id="PF06226">
    <property type="entry name" value="DUF1007"/>
    <property type="match status" value="1"/>
</dbReference>
<evidence type="ECO:0000256" key="1">
    <source>
        <dbReference type="SAM" id="SignalP"/>
    </source>
</evidence>
<reference evidence="2 3" key="1">
    <citation type="submission" date="2019-03" db="EMBL/GenBank/DDBJ databases">
        <title>Genomic Encyclopedia of Type Strains, Phase IV (KMG-IV): sequencing the most valuable type-strain genomes for metagenomic binning, comparative biology and taxonomic classification.</title>
        <authorList>
            <person name="Goeker M."/>
        </authorList>
    </citation>
    <scope>NUCLEOTIDE SEQUENCE [LARGE SCALE GENOMIC DNA]</scope>
    <source>
        <strain evidence="2 3">DSM 16380</strain>
    </source>
</reference>
<feature type="signal peptide" evidence="1">
    <location>
        <begin position="1"/>
        <end position="23"/>
    </location>
</feature>
<accession>A0A4R2N961</accession>
<feature type="chain" id="PRO_5020559750" evidence="1">
    <location>
        <begin position="24"/>
        <end position="216"/>
    </location>
</feature>
<keyword evidence="1" id="KW-0732">Signal</keyword>
<dbReference type="InterPro" id="IPR010412">
    <property type="entry name" value="DUF1007"/>
</dbReference>
<dbReference type="Proteomes" id="UP000295537">
    <property type="component" value="Unassembled WGS sequence"/>
</dbReference>
<protein>
    <submittedName>
        <fullName evidence="2">ABC-type uncharacterized transport system substrate-binding protein</fullName>
    </submittedName>
</protein>
<organism evidence="2 3">
    <name type="scientific">Nicoletella semolina</name>
    <dbReference type="NCBI Taxonomy" id="271160"/>
    <lineage>
        <taxon>Bacteria</taxon>
        <taxon>Pseudomonadati</taxon>
        <taxon>Pseudomonadota</taxon>
        <taxon>Gammaproteobacteria</taxon>
        <taxon>Pasteurellales</taxon>
        <taxon>Pasteurellaceae</taxon>
        <taxon>Nicoletella</taxon>
    </lineage>
</organism>
<comment type="caution">
    <text evidence="2">The sequence shown here is derived from an EMBL/GenBank/DDBJ whole genome shotgun (WGS) entry which is preliminary data.</text>
</comment>
<name>A0A4R2N961_9PAST</name>